<dbReference type="Pfam" id="PF14525">
    <property type="entry name" value="AraC_binding_2"/>
    <property type="match status" value="1"/>
</dbReference>
<sequence length="351" mass="39828">MTPHCAGGIFHPRFRRSMPRNHRLCWEARLDLVHHRNLVPDAWRAISYDQWSSDLRSVCGNFNPQTVERGDDVVGAARRIDVCGMEFAHVSNDLDCISRGWDDIRRDAQEHLFLIVQLEGSCGLEHGDRQNILDVGECILVDSTRPTTFYFGGRFSNHLSLHLPRQLMYSDSRIPFDIARKLSAHDPMAHMLHALIAKIMATTESDSASQHLRQLMFNATRQAFHSTGESAPLHSLHDSASKRLQIVDLLIDRHLTETELSARWLATRLGISIRTLQQDFQGMGVTCTMVIRDKRLRLAKEKIEQLKEQKSGGTIAEVAYSAGFNDISYFNRSFKELFDCAPTDLLKGGDC</sequence>
<proteinExistence type="predicted"/>
<evidence type="ECO:0000313" key="6">
    <source>
        <dbReference type="Proteomes" id="UP000002565"/>
    </source>
</evidence>
<evidence type="ECO:0000256" key="3">
    <source>
        <dbReference type="ARBA" id="ARBA00023163"/>
    </source>
</evidence>
<evidence type="ECO:0000259" key="4">
    <source>
        <dbReference type="PROSITE" id="PS01124"/>
    </source>
</evidence>
<dbReference type="Gene3D" id="1.10.10.60">
    <property type="entry name" value="Homeodomain-like"/>
    <property type="match status" value="1"/>
</dbReference>
<dbReference type="EMBL" id="CP000888">
    <property type="protein sequence ID" value="ACD74517.1"/>
    <property type="molecule type" value="Genomic_DNA"/>
</dbReference>
<dbReference type="AlphaFoldDB" id="A0A0F6AVX1"/>
<keyword evidence="2" id="KW-0238">DNA-binding</keyword>
<dbReference type="InterPro" id="IPR050204">
    <property type="entry name" value="AraC_XylS_family_regulators"/>
</dbReference>
<evidence type="ECO:0000256" key="2">
    <source>
        <dbReference type="ARBA" id="ARBA00023125"/>
    </source>
</evidence>
<dbReference type="Proteomes" id="UP000002565">
    <property type="component" value="Chromosome 2"/>
</dbReference>
<reference evidence="5 6" key="1">
    <citation type="journal article" date="2008" name="PLoS ONE">
        <title>Genome sequence of Brucella abortus vaccine strain S19 compared to virulent strains yields candidate virulence genes.</title>
        <authorList>
            <person name="Crasta O.R."/>
            <person name="Folkerts O."/>
            <person name="Fei Z."/>
            <person name="Mane S.P."/>
            <person name="Evans C."/>
            <person name="Martino-Catt S."/>
            <person name="Bricker B."/>
            <person name="Yu G."/>
            <person name="Du L."/>
            <person name="Sobral B.W."/>
        </authorList>
    </citation>
    <scope>NUCLEOTIDE SEQUENCE [LARGE SCALE GENOMIC DNA]</scope>
    <source>
        <strain evidence="5 6">S19</strain>
    </source>
</reference>
<dbReference type="Pfam" id="PF12833">
    <property type="entry name" value="HTH_18"/>
    <property type="match status" value="1"/>
</dbReference>
<dbReference type="SMART" id="SM00342">
    <property type="entry name" value="HTH_ARAC"/>
    <property type="match status" value="1"/>
</dbReference>
<name>A0A0F6AVX1_BRUA1</name>
<dbReference type="GO" id="GO:0003700">
    <property type="term" value="F:DNA-binding transcription factor activity"/>
    <property type="evidence" value="ECO:0007669"/>
    <property type="project" value="InterPro"/>
</dbReference>
<dbReference type="KEGG" id="bmc:BAbS19_II10370"/>
<protein>
    <submittedName>
        <fullName evidence="5">Helix-turn-helix, AraC type</fullName>
    </submittedName>
</protein>
<accession>A0A0F6AVX1</accession>
<dbReference type="PROSITE" id="PS01124">
    <property type="entry name" value="HTH_ARAC_FAMILY_2"/>
    <property type="match status" value="1"/>
</dbReference>
<dbReference type="InterPro" id="IPR018060">
    <property type="entry name" value="HTH_AraC"/>
</dbReference>
<keyword evidence="3" id="KW-0804">Transcription</keyword>
<evidence type="ECO:0000313" key="5">
    <source>
        <dbReference type="EMBL" id="ACD74517.1"/>
    </source>
</evidence>
<dbReference type="PANTHER" id="PTHR46796">
    <property type="entry name" value="HTH-TYPE TRANSCRIPTIONAL ACTIVATOR RHAS-RELATED"/>
    <property type="match status" value="1"/>
</dbReference>
<dbReference type="InterPro" id="IPR009057">
    <property type="entry name" value="Homeodomain-like_sf"/>
</dbReference>
<dbReference type="PANTHER" id="PTHR46796:SF10">
    <property type="entry name" value="TRANSCRIPTIONAL ACTIVATOR FEAR"/>
    <property type="match status" value="1"/>
</dbReference>
<evidence type="ECO:0000256" key="1">
    <source>
        <dbReference type="ARBA" id="ARBA00023015"/>
    </source>
</evidence>
<dbReference type="HOGENOM" id="CLU_049704_3_0_5"/>
<feature type="domain" description="HTH araC/xylS-type" evidence="4">
    <location>
        <begin position="245"/>
        <end position="348"/>
    </location>
</feature>
<dbReference type="GO" id="GO:0043565">
    <property type="term" value="F:sequence-specific DNA binding"/>
    <property type="evidence" value="ECO:0007669"/>
    <property type="project" value="InterPro"/>
</dbReference>
<keyword evidence="1" id="KW-0805">Transcription regulation</keyword>
<gene>
    <name evidence="5" type="ordered locus">BAbS19_II10370</name>
</gene>
<organism evidence="5 6">
    <name type="scientific">Brucella abortus (strain S19)</name>
    <dbReference type="NCBI Taxonomy" id="430066"/>
    <lineage>
        <taxon>Bacteria</taxon>
        <taxon>Pseudomonadati</taxon>
        <taxon>Pseudomonadota</taxon>
        <taxon>Alphaproteobacteria</taxon>
        <taxon>Hyphomicrobiales</taxon>
        <taxon>Brucellaceae</taxon>
        <taxon>Brucella/Ochrobactrum group</taxon>
        <taxon>Brucella</taxon>
    </lineage>
</organism>
<dbReference type="SUPFAM" id="SSF46689">
    <property type="entry name" value="Homeodomain-like"/>
    <property type="match status" value="1"/>
</dbReference>
<dbReference type="InterPro" id="IPR035418">
    <property type="entry name" value="AraC-bd_2"/>
</dbReference>